<evidence type="ECO:0000256" key="1">
    <source>
        <dbReference type="SAM" id="MobiDB-lite"/>
    </source>
</evidence>
<dbReference type="PANTHER" id="PTHR24030">
    <property type="entry name" value="PROTEIN CMSS1"/>
    <property type="match status" value="1"/>
</dbReference>
<evidence type="ECO:0000313" key="2">
    <source>
        <dbReference type="EMBL" id="KAK7043660.1"/>
    </source>
</evidence>
<protein>
    <submittedName>
        <fullName evidence="2">Protein cms1</fullName>
    </submittedName>
</protein>
<dbReference type="GO" id="GO:0030686">
    <property type="term" value="C:90S preribosome"/>
    <property type="evidence" value="ECO:0007669"/>
    <property type="project" value="TreeGrafter"/>
</dbReference>
<evidence type="ECO:0000313" key="3">
    <source>
        <dbReference type="Proteomes" id="UP001383192"/>
    </source>
</evidence>
<feature type="compositionally biased region" description="Basic residues" evidence="1">
    <location>
        <begin position="54"/>
        <end position="71"/>
    </location>
</feature>
<dbReference type="EMBL" id="JAYKXP010000028">
    <property type="protein sequence ID" value="KAK7043660.1"/>
    <property type="molecule type" value="Genomic_DNA"/>
</dbReference>
<feature type="region of interest" description="Disordered" evidence="1">
    <location>
        <begin position="20"/>
        <end position="87"/>
    </location>
</feature>
<dbReference type="Proteomes" id="UP001383192">
    <property type="component" value="Unassembled WGS sequence"/>
</dbReference>
<dbReference type="PANTHER" id="PTHR24030:SF0">
    <property type="entry name" value="PROTEIN CMSS1"/>
    <property type="match status" value="1"/>
</dbReference>
<proteinExistence type="predicted"/>
<dbReference type="InterPro" id="IPR032704">
    <property type="entry name" value="Cms1"/>
</dbReference>
<dbReference type="Pfam" id="PF14617">
    <property type="entry name" value="CMS1"/>
    <property type="match status" value="1"/>
</dbReference>
<organism evidence="2 3">
    <name type="scientific">Paramarasmius palmivorus</name>
    <dbReference type="NCBI Taxonomy" id="297713"/>
    <lineage>
        <taxon>Eukaryota</taxon>
        <taxon>Fungi</taxon>
        <taxon>Dikarya</taxon>
        <taxon>Basidiomycota</taxon>
        <taxon>Agaricomycotina</taxon>
        <taxon>Agaricomycetes</taxon>
        <taxon>Agaricomycetidae</taxon>
        <taxon>Agaricales</taxon>
        <taxon>Marasmiineae</taxon>
        <taxon>Marasmiaceae</taxon>
        <taxon>Paramarasmius</taxon>
    </lineage>
</organism>
<reference evidence="2 3" key="1">
    <citation type="submission" date="2024-01" db="EMBL/GenBank/DDBJ databases">
        <title>A draft genome for a cacao thread blight-causing isolate of Paramarasmius palmivorus.</title>
        <authorList>
            <person name="Baruah I.K."/>
            <person name="Bukari Y."/>
            <person name="Amoako-Attah I."/>
            <person name="Meinhardt L.W."/>
            <person name="Bailey B.A."/>
            <person name="Cohen S.P."/>
        </authorList>
    </citation>
    <scope>NUCLEOTIDE SEQUENCE [LARGE SCALE GENOMIC DNA]</scope>
    <source>
        <strain evidence="2 3">GH-12</strain>
    </source>
</reference>
<comment type="caution">
    <text evidence="2">The sequence shown here is derived from an EMBL/GenBank/DDBJ whole genome shotgun (WGS) entry which is preliminary data.</text>
</comment>
<keyword evidence="3" id="KW-1185">Reference proteome</keyword>
<sequence length="235" mass="26012">MAHTGGDDLDDFVIEDYAISSGEEDLEEIDDLPDDTFNEEAEPGVPLEPQGSEKKRKRKEKMKERKAKRRRLVEEAEHDNDSHSLAEQAPAALSEYLWSMARKTFTDLSELELEDLRIPESSIADTTAWTGPRTLDQLAAFIMKVLPALHTRLSQKSKSNGAPTLIFVTGAALRVADVTRILKSKQLRGEKGGEVAKLFAKHFKLSEHVAYLKRTKVGAAVGTPGRLGKLLCDTG</sequence>
<dbReference type="AlphaFoldDB" id="A0AAW0CYA6"/>
<gene>
    <name evidence="2" type="primary">cms1</name>
    <name evidence="2" type="ORF">VNI00_008271</name>
</gene>
<name>A0AAW0CYA6_9AGAR</name>
<feature type="compositionally biased region" description="Acidic residues" evidence="1">
    <location>
        <begin position="22"/>
        <end position="42"/>
    </location>
</feature>
<feature type="compositionally biased region" description="Basic and acidic residues" evidence="1">
    <location>
        <begin position="72"/>
        <end position="84"/>
    </location>
</feature>
<accession>A0AAW0CYA6</accession>
<dbReference type="GO" id="GO:0005634">
    <property type="term" value="C:nucleus"/>
    <property type="evidence" value="ECO:0007669"/>
    <property type="project" value="TreeGrafter"/>
</dbReference>